<dbReference type="EMBL" id="JBFSSG010000012">
    <property type="protein sequence ID" value="MEZ8720930.1"/>
    <property type="molecule type" value="Genomic_DNA"/>
</dbReference>
<keyword evidence="3" id="KW-1185">Reference proteome</keyword>
<sequence>MEPEVKPSFSMKYVILTLITTVLVSVVGIVINKAFESKVSKELIITSKSELNIIEAVKSPGLQISSRYTLKDENQTEIRSLLSKTFVVENVSNEGVDNLEISIAIDTEKAKLIEQPEITTDPNYIIDGVRVVKEESSNETNHHWRVSLLNPGESIQFSYSAYSELEDVDVSWNFVPRKKDWSVKTRVRERDPITQAFGSASFALFTMMFFLTMTLVVSIPAYYLQWSRREDFRLQYGSFMRFWREHRPWKLFS</sequence>
<gene>
    <name evidence="2" type="ORF">AB6D66_07630</name>
</gene>
<evidence type="ECO:0000313" key="3">
    <source>
        <dbReference type="Proteomes" id="UP001570071"/>
    </source>
</evidence>
<evidence type="ECO:0000256" key="1">
    <source>
        <dbReference type="SAM" id="Phobius"/>
    </source>
</evidence>
<feature type="transmembrane region" description="Helical" evidence="1">
    <location>
        <begin position="13"/>
        <end position="31"/>
    </location>
</feature>
<feature type="transmembrane region" description="Helical" evidence="1">
    <location>
        <begin position="196"/>
        <end position="223"/>
    </location>
</feature>
<organism evidence="2 3">
    <name type="scientific">Vibrio pomeroyi</name>
    <dbReference type="NCBI Taxonomy" id="198832"/>
    <lineage>
        <taxon>Bacteria</taxon>
        <taxon>Pseudomonadati</taxon>
        <taxon>Pseudomonadota</taxon>
        <taxon>Gammaproteobacteria</taxon>
        <taxon>Vibrionales</taxon>
        <taxon>Vibrionaceae</taxon>
        <taxon>Vibrio</taxon>
    </lineage>
</organism>
<keyword evidence="1" id="KW-0812">Transmembrane</keyword>
<dbReference type="RefSeq" id="WP_017631879.1">
    <property type="nucleotide sequence ID" value="NZ_JBFSSG010000012.1"/>
</dbReference>
<evidence type="ECO:0000313" key="2">
    <source>
        <dbReference type="EMBL" id="MEZ8720930.1"/>
    </source>
</evidence>
<keyword evidence="1" id="KW-1133">Transmembrane helix</keyword>
<protein>
    <submittedName>
        <fullName evidence="2">Uncharacterized protein</fullName>
    </submittedName>
</protein>
<name>A0ABV4MUK7_9VIBR</name>
<comment type="caution">
    <text evidence="2">The sequence shown here is derived from an EMBL/GenBank/DDBJ whole genome shotgun (WGS) entry which is preliminary data.</text>
</comment>
<reference evidence="2 3" key="1">
    <citation type="journal article" date="2024" name="ISME J.">
        <title>Tailless and filamentous prophages are predominant in marine Vibrio.</title>
        <authorList>
            <person name="Steensen K."/>
            <person name="Seneca J."/>
            <person name="Bartlau N."/>
            <person name="Yu X.A."/>
            <person name="Hussain F.A."/>
            <person name="Polz M.F."/>
        </authorList>
    </citation>
    <scope>NUCLEOTIDE SEQUENCE [LARGE SCALE GENOMIC DNA]</scope>
    <source>
        <strain evidence="2 3">10N.239.312.F12</strain>
    </source>
</reference>
<dbReference type="Proteomes" id="UP001570071">
    <property type="component" value="Unassembled WGS sequence"/>
</dbReference>
<accession>A0ABV4MUK7</accession>
<keyword evidence="1" id="KW-0472">Membrane</keyword>
<proteinExistence type="predicted"/>